<dbReference type="AlphaFoldDB" id="A0A1G1WEW7"/>
<keyword evidence="2" id="KW-0547">Nucleotide-binding</keyword>
<comment type="caution">
    <text evidence="8">The sequence shown here is derived from an EMBL/GenBank/DDBJ whole genome shotgun (WGS) entry which is preliminary data.</text>
</comment>
<feature type="domain" description="UVR" evidence="6">
    <location>
        <begin position="514"/>
        <end position="549"/>
    </location>
</feature>
<dbReference type="Gene3D" id="3.40.50.300">
    <property type="entry name" value="P-loop containing nucleotide triphosphate hydrolases"/>
    <property type="match status" value="2"/>
</dbReference>
<dbReference type="InterPro" id="IPR001943">
    <property type="entry name" value="UVR_dom"/>
</dbReference>
<dbReference type="GO" id="GO:0006289">
    <property type="term" value="P:nucleotide-excision repair"/>
    <property type="evidence" value="ECO:0007669"/>
    <property type="project" value="InterPro"/>
</dbReference>
<evidence type="ECO:0000259" key="6">
    <source>
        <dbReference type="PROSITE" id="PS50151"/>
    </source>
</evidence>
<dbReference type="InterPro" id="IPR041471">
    <property type="entry name" value="UvrB_inter"/>
</dbReference>
<dbReference type="InterPro" id="IPR001650">
    <property type="entry name" value="Helicase_C-like"/>
</dbReference>
<comment type="similarity">
    <text evidence="1">Belongs to the UvrB family.</text>
</comment>
<protein>
    <recommendedName>
        <fullName evidence="5">UvrABC system protein B</fullName>
    </recommendedName>
</protein>
<dbReference type="CDD" id="cd18790">
    <property type="entry name" value="SF2_C_UvrB"/>
    <property type="match status" value="1"/>
</dbReference>
<dbReference type="PANTHER" id="PTHR24029:SF0">
    <property type="entry name" value="UVRABC SYSTEM PROTEIN B"/>
    <property type="match status" value="1"/>
</dbReference>
<evidence type="ECO:0000313" key="9">
    <source>
        <dbReference type="Proteomes" id="UP000177588"/>
    </source>
</evidence>
<keyword evidence="3" id="KW-0067">ATP-binding</keyword>
<proteinExistence type="inferred from homology"/>
<dbReference type="InterPro" id="IPR027417">
    <property type="entry name" value="P-loop_NTPase"/>
</dbReference>
<dbReference type="Proteomes" id="UP000177588">
    <property type="component" value="Unassembled WGS sequence"/>
</dbReference>
<evidence type="ECO:0000256" key="4">
    <source>
        <dbReference type="ARBA" id="ARBA00026033"/>
    </source>
</evidence>
<dbReference type="InterPro" id="IPR036876">
    <property type="entry name" value="UVR_dom_sf"/>
</dbReference>
<dbReference type="PROSITE" id="PS51194">
    <property type="entry name" value="HELICASE_CTER"/>
    <property type="match status" value="1"/>
</dbReference>
<dbReference type="SUPFAM" id="SSF46600">
    <property type="entry name" value="C-terminal UvrC-binding domain of UvrB"/>
    <property type="match status" value="1"/>
</dbReference>
<evidence type="ECO:0000256" key="1">
    <source>
        <dbReference type="ARBA" id="ARBA00008533"/>
    </source>
</evidence>
<dbReference type="InterPro" id="IPR024759">
    <property type="entry name" value="UvrB_YAD/RRR_dom"/>
</dbReference>
<dbReference type="NCBIfam" id="TIGR00631">
    <property type="entry name" value="uvrb"/>
    <property type="match status" value="1"/>
</dbReference>
<comment type="subunit">
    <text evidence="4">Forms a heterotetramer with UvrA during the search for lesions. Interacts with UvrC in an incision complex.</text>
</comment>
<feature type="domain" description="Helicase C-terminal" evidence="7">
    <location>
        <begin position="321"/>
        <end position="487"/>
    </location>
</feature>
<dbReference type="Pfam" id="PF17757">
    <property type="entry name" value="UvrB_inter"/>
    <property type="match status" value="1"/>
</dbReference>
<dbReference type="GO" id="GO:0005524">
    <property type="term" value="F:ATP binding"/>
    <property type="evidence" value="ECO:0007669"/>
    <property type="project" value="UniProtKB-KW"/>
</dbReference>
<organism evidence="8 9">
    <name type="scientific">Candidatus Woykebacteria bacterium RBG_16_44_10</name>
    <dbReference type="NCBI Taxonomy" id="1802597"/>
    <lineage>
        <taxon>Bacteria</taxon>
        <taxon>Candidatus Woykeibacteriota</taxon>
    </lineage>
</organism>
<gene>
    <name evidence="8" type="ORF">A2Z24_00940</name>
</gene>
<evidence type="ECO:0000256" key="3">
    <source>
        <dbReference type="ARBA" id="ARBA00022840"/>
    </source>
</evidence>
<dbReference type="InterPro" id="IPR004807">
    <property type="entry name" value="UvrB"/>
</dbReference>
<evidence type="ECO:0000256" key="5">
    <source>
        <dbReference type="ARBA" id="ARBA00029504"/>
    </source>
</evidence>
<dbReference type="GO" id="GO:0009380">
    <property type="term" value="C:excinuclease repair complex"/>
    <property type="evidence" value="ECO:0007669"/>
    <property type="project" value="InterPro"/>
</dbReference>
<dbReference type="Pfam" id="PF00271">
    <property type="entry name" value="Helicase_C"/>
    <property type="match status" value="1"/>
</dbReference>
<dbReference type="Gene3D" id="4.10.860.10">
    <property type="entry name" value="UVR domain"/>
    <property type="match status" value="1"/>
</dbReference>
<reference evidence="8 9" key="1">
    <citation type="journal article" date="2016" name="Nat. Commun.">
        <title>Thousands of microbial genomes shed light on interconnected biogeochemical processes in an aquifer system.</title>
        <authorList>
            <person name="Anantharaman K."/>
            <person name="Brown C.T."/>
            <person name="Hug L.A."/>
            <person name="Sharon I."/>
            <person name="Castelle C.J."/>
            <person name="Probst A.J."/>
            <person name="Thomas B.C."/>
            <person name="Singh A."/>
            <person name="Wilkins M.J."/>
            <person name="Karaoz U."/>
            <person name="Brodie E.L."/>
            <person name="Williams K.H."/>
            <person name="Hubbard S.S."/>
            <person name="Banfield J.F."/>
        </authorList>
    </citation>
    <scope>NUCLEOTIDE SEQUENCE [LARGE SCALE GENOMIC DNA]</scope>
</reference>
<evidence type="ECO:0000256" key="2">
    <source>
        <dbReference type="ARBA" id="ARBA00022741"/>
    </source>
</evidence>
<evidence type="ECO:0000259" key="7">
    <source>
        <dbReference type="PROSITE" id="PS51194"/>
    </source>
</evidence>
<dbReference type="Pfam" id="PF12344">
    <property type="entry name" value="UvrB"/>
    <property type="match status" value="1"/>
</dbReference>
<dbReference type="NCBIfam" id="NF003673">
    <property type="entry name" value="PRK05298.1"/>
    <property type="match status" value="1"/>
</dbReference>
<name>A0A1G1WEW7_9BACT</name>
<sequence length="568" mass="65404">IEKDADINEEIDRLRLAATKALLTRRDVLIVASVSCIYNIGSPDAYRQSTITLFKNQILPIANVKEALVRMQYERGDLDLKRATFRVKGDVLELYPAYEEFAVGVSYFGDKIEKISKLNPTSLDAVEEIEEIMVFPARHYNAPLDISYDPLKQIKGEFNDWSQKLKKQNKLVELQRITNRVNYDLEMLAEIGFVKGIENYSRFFDGRNPGEPPFTLLDYFPKDFITFIDESHMSLPQIRGMWHGERKRKEVLIENGFRLPSAMDNRPLTFEEFMRKVGPMIYVSATPNDYELSLSNQVAEQVIRPTGIVDPQVEVRPTEGQIPDLIKEIQARVKKGQRVLVTTLTRRMAEDLTEYLQEREMKVMYIHYQVDTLERVDILRDLRIGKYDVLVGINLLREGLDLPEVTLVAILDADKEGFLRSKTALIQTVGRAARHVEGKVIMYAEAVTGSMKIAIDETNRRRKIQTDYNEKHSITPETIQKTIRDIGQRLKELQPEADTVQELDLSKVPKDQVKQLIRDLTAEMTVAAKQMDFERAAILRDQMLELKNQQLEVPKTITAKEAKRIKIS</sequence>
<dbReference type="GO" id="GO:0003677">
    <property type="term" value="F:DNA binding"/>
    <property type="evidence" value="ECO:0007669"/>
    <property type="project" value="InterPro"/>
</dbReference>
<dbReference type="EMBL" id="MHCT01000014">
    <property type="protein sequence ID" value="OGY26184.1"/>
    <property type="molecule type" value="Genomic_DNA"/>
</dbReference>
<dbReference type="SUPFAM" id="SSF52540">
    <property type="entry name" value="P-loop containing nucleoside triphosphate hydrolases"/>
    <property type="match status" value="2"/>
</dbReference>
<dbReference type="PANTHER" id="PTHR24029">
    <property type="entry name" value="UVRABC SYSTEM PROTEIN B"/>
    <property type="match status" value="1"/>
</dbReference>
<dbReference type="STRING" id="1802597.A2Z24_00940"/>
<dbReference type="GO" id="GO:0016887">
    <property type="term" value="F:ATP hydrolysis activity"/>
    <property type="evidence" value="ECO:0007669"/>
    <property type="project" value="InterPro"/>
</dbReference>
<evidence type="ECO:0000313" key="8">
    <source>
        <dbReference type="EMBL" id="OGY26184.1"/>
    </source>
</evidence>
<dbReference type="PROSITE" id="PS50151">
    <property type="entry name" value="UVR"/>
    <property type="match status" value="1"/>
</dbReference>
<dbReference type="SMART" id="SM00490">
    <property type="entry name" value="HELICc"/>
    <property type="match status" value="1"/>
</dbReference>
<accession>A0A1G1WEW7</accession>
<dbReference type="Gene3D" id="3.30.2060.10">
    <property type="entry name" value="Penicillin-binding protein 1b domain"/>
    <property type="match status" value="1"/>
</dbReference>
<feature type="non-terminal residue" evidence="8">
    <location>
        <position position="1"/>
    </location>
</feature>
<dbReference type="Pfam" id="PF02151">
    <property type="entry name" value="UVR"/>
    <property type="match status" value="1"/>
</dbReference>